<proteinExistence type="predicted"/>
<accession>A0A6G8F2L0</accession>
<reference evidence="1" key="1">
    <citation type="journal article" date="2020" name="J. ISSAAS">
        <title>Lactobacilli and other gastrointestinal microbiota of Peromyscus leucopus, reservoir host for agents of Lyme disease and other zoonoses in North America.</title>
        <authorList>
            <person name="Milovic A."/>
            <person name="Bassam K."/>
            <person name="Shao H."/>
            <person name="Chatzistamou I."/>
            <person name="Tufts D.M."/>
            <person name="Diuk-Wasser M."/>
            <person name="Barbour A.G."/>
        </authorList>
    </citation>
    <scope>NUCLEOTIDE SEQUENCE</scope>
    <source>
        <strain evidence="1">LL90</strain>
    </source>
</reference>
<protein>
    <submittedName>
        <fullName evidence="1">Uncharacterized protein</fullName>
    </submittedName>
</protein>
<name>A0A6G8F2L0_9PROT</name>
<dbReference type="EMBL" id="MN990730">
    <property type="protein sequence ID" value="QIM10466.1"/>
    <property type="molecule type" value="Genomic_DNA"/>
</dbReference>
<organism evidence="1">
    <name type="scientific">uncultured Alphaproteobacteria bacterium</name>
    <dbReference type="NCBI Taxonomy" id="91750"/>
    <lineage>
        <taxon>Bacteria</taxon>
        <taxon>Pseudomonadati</taxon>
        <taxon>Pseudomonadota</taxon>
        <taxon>Alphaproteobacteria</taxon>
        <taxon>environmental samples</taxon>
    </lineage>
</organism>
<dbReference type="AlphaFoldDB" id="A0A6G8F2L0"/>
<gene>
    <name evidence="1" type="ORF">PlAlph_3580</name>
</gene>
<sequence>MIITELQINDAAERQLHLIASRQIPFAVAASLTAVAKIAQTEVRDHINETFTIRRKSGGFASSIAVKPATKQSLTAEVYTMTRFAALQQIGGLRQPRGSNLAIPSYQNLSEVKVRRSVRSIADAFEMKFQDGQKALVRRKGKGLQFLYFLRKQADVPKRFKMIEIVIETTKHEFEQNFIQRMDNL</sequence>
<evidence type="ECO:0000313" key="1">
    <source>
        <dbReference type="EMBL" id="QIM10466.1"/>
    </source>
</evidence>